<proteinExistence type="predicted"/>
<feature type="compositionally biased region" description="Basic and acidic residues" evidence="1">
    <location>
        <begin position="1"/>
        <end position="15"/>
    </location>
</feature>
<dbReference type="STRING" id="535712.A4Z71_05280"/>
<sequence>MAANKNEKNEQDPDIAKANSNEAEAKPAKKKSQPNKKRPSSKKPEPRNVSNPIEEAEFFGKKYNKTSELPDPELILRALAIGVIEVISGTRSAFQLARLLSDGVLERLVQRAIDAQQQRDALGIKAKHQHFTVGSIKTTYPREGVVESAVIMTSPTRNRAVAIRLEGFNDRWRAVALSVL</sequence>
<organism evidence="2 3">
    <name type="scientific">Candidatus Rhodoluna planktonica</name>
    <dbReference type="NCBI Taxonomy" id="535712"/>
    <lineage>
        <taxon>Bacteria</taxon>
        <taxon>Bacillati</taxon>
        <taxon>Actinomycetota</taxon>
        <taxon>Actinomycetes</taxon>
        <taxon>Micrococcales</taxon>
        <taxon>Microbacteriaceae</taxon>
        <taxon>Luna cluster</taxon>
        <taxon>Luna-1 subcluster</taxon>
        <taxon>Rhodoluna</taxon>
    </lineage>
</organism>
<feature type="compositionally biased region" description="Basic residues" evidence="1">
    <location>
        <begin position="28"/>
        <end position="41"/>
    </location>
</feature>
<evidence type="ECO:0000313" key="3">
    <source>
        <dbReference type="Proteomes" id="UP000243784"/>
    </source>
</evidence>
<dbReference type="KEGG" id="rpla:A4Z71_05280"/>
<dbReference type="AlphaFoldDB" id="A0A1D9DZX5"/>
<dbReference type="OrthoDB" id="3266345at2"/>
<name>A0A1D9DZX5_9MICO</name>
<keyword evidence="3" id="KW-1185">Reference proteome</keyword>
<evidence type="ECO:0008006" key="4">
    <source>
        <dbReference type="Google" id="ProtNLM"/>
    </source>
</evidence>
<protein>
    <recommendedName>
        <fullName evidence="4">3-hydroxyacyl-CoA dehydrogenase</fullName>
    </recommendedName>
</protein>
<dbReference type="Pfam" id="PF20060">
    <property type="entry name" value="DUF6459"/>
    <property type="match status" value="1"/>
</dbReference>
<evidence type="ECO:0000313" key="2">
    <source>
        <dbReference type="EMBL" id="AOY56365.1"/>
    </source>
</evidence>
<dbReference type="EMBL" id="CP015208">
    <property type="protein sequence ID" value="AOY56365.1"/>
    <property type="molecule type" value="Genomic_DNA"/>
</dbReference>
<gene>
    <name evidence="2" type="ORF">A4Z71_05280</name>
</gene>
<dbReference type="InterPro" id="IPR045596">
    <property type="entry name" value="DUF6459"/>
</dbReference>
<accession>A0A1D9DZX5</accession>
<evidence type="ECO:0000256" key="1">
    <source>
        <dbReference type="SAM" id="MobiDB-lite"/>
    </source>
</evidence>
<dbReference type="Proteomes" id="UP000243784">
    <property type="component" value="Chromosome"/>
</dbReference>
<reference evidence="2 3" key="1">
    <citation type="journal article" date="2016" name="Biochim. Biophys. Acta">
        <title>Photochemical characterization of actinorhodopsin and its functional existence in the natural host.</title>
        <authorList>
            <person name="Nakamura S."/>
            <person name="Kikukawa T."/>
            <person name="Tamogami J."/>
            <person name="Kamiya M."/>
            <person name="Aizawa T."/>
            <person name="Hahn M.W."/>
            <person name="Ihara K."/>
            <person name="Kamo N."/>
            <person name="Demura M."/>
        </authorList>
    </citation>
    <scope>NUCLEOTIDE SEQUENCE [LARGE SCALE GENOMIC DNA]</scope>
    <source>
        <strain evidence="2 3">MWH-Dar1</strain>
    </source>
</reference>
<dbReference type="RefSeq" id="WP_084028435.1">
    <property type="nucleotide sequence ID" value="NZ_CP015208.1"/>
</dbReference>
<feature type="region of interest" description="Disordered" evidence="1">
    <location>
        <begin position="1"/>
        <end position="53"/>
    </location>
</feature>